<dbReference type="Pfam" id="PF01022">
    <property type="entry name" value="HTH_5"/>
    <property type="match status" value="1"/>
</dbReference>
<keyword evidence="2" id="KW-0238">DNA-binding</keyword>
<reference evidence="5" key="1">
    <citation type="submission" date="2022-04" db="EMBL/GenBank/DDBJ databases">
        <title>Halobacillus sp. isolated from saltern.</title>
        <authorList>
            <person name="Won M."/>
            <person name="Lee C.-M."/>
            <person name="Woen H.-Y."/>
            <person name="Kwon S.-W."/>
        </authorList>
    </citation>
    <scope>NUCLEOTIDE SEQUENCE</scope>
    <source>
        <strain evidence="5">SSHM10-5</strain>
        <plasmid evidence="5">unnamed1</plasmid>
    </source>
</reference>
<feature type="domain" description="HTH arsR-type" evidence="4">
    <location>
        <begin position="33"/>
        <end position="126"/>
    </location>
</feature>
<proteinExistence type="predicted"/>
<gene>
    <name evidence="5" type="ORF">MUO15_21400</name>
</gene>
<evidence type="ECO:0000259" key="4">
    <source>
        <dbReference type="PROSITE" id="PS50987"/>
    </source>
</evidence>
<keyword evidence="1" id="KW-0805">Transcription regulation</keyword>
<evidence type="ECO:0000256" key="2">
    <source>
        <dbReference type="ARBA" id="ARBA00023125"/>
    </source>
</evidence>
<evidence type="ECO:0000313" key="6">
    <source>
        <dbReference type="Proteomes" id="UP000830326"/>
    </source>
</evidence>
<dbReference type="PANTHER" id="PTHR43132">
    <property type="entry name" value="ARSENICAL RESISTANCE OPERON REPRESSOR ARSR-RELATED"/>
    <property type="match status" value="1"/>
</dbReference>
<keyword evidence="6" id="KW-1185">Reference proteome</keyword>
<dbReference type="PANTHER" id="PTHR43132:SF6">
    <property type="entry name" value="HTH-TYPE TRANSCRIPTIONAL REPRESSOR CZRA"/>
    <property type="match status" value="1"/>
</dbReference>
<dbReference type="Proteomes" id="UP000830326">
    <property type="component" value="Plasmid unnamed1"/>
</dbReference>
<dbReference type="Gene3D" id="1.10.10.10">
    <property type="entry name" value="Winged helix-like DNA-binding domain superfamily/Winged helix DNA-binding domain"/>
    <property type="match status" value="1"/>
</dbReference>
<dbReference type="PROSITE" id="PS50987">
    <property type="entry name" value="HTH_ARSR_2"/>
    <property type="match status" value="1"/>
</dbReference>
<geneLocation type="plasmid" evidence="5 6">
    <name>unnamed1</name>
</geneLocation>
<dbReference type="RefSeq" id="WP_245036221.1">
    <property type="nucleotide sequence ID" value="NZ_CP095076.1"/>
</dbReference>
<dbReference type="PRINTS" id="PR00778">
    <property type="entry name" value="HTHARSR"/>
</dbReference>
<dbReference type="EMBL" id="CP095076">
    <property type="protein sequence ID" value="UOR14114.1"/>
    <property type="molecule type" value="Genomic_DNA"/>
</dbReference>
<dbReference type="SMART" id="SM00418">
    <property type="entry name" value="HTH_ARSR"/>
    <property type="match status" value="1"/>
</dbReference>
<protein>
    <submittedName>
        <fullName evidence="5">Metalloregulator ArsR/SmtB family transcription factor</fullName>
    </submittedName>
</protein>
<sequence>MNDATQTKNNSKAVVTELRDFEEKVDDSFLKELDEETLFVVSQTFKALCHPTRIRILHLLFQNEYAVNEIAEHLSLSQSTVSHQLTFLKNLRLVKFRRDGKSLYYSHDDEHVMNMLNQTIKHASHC</sequence>
<dbReference type="NCBIfam" id="NF033788">
    <property type="entry name" value="HTH_metalloreg"/>
    <property type="match status" value="1"/>
</dbReference>
<dbReference type="InterPro" id="IPR001845">
    <property type="entry name" value="HTH_ArsR_DNA-bd_dom"/>
</dbReference>
<evidence type="ECO:0000256" key="1">
    <source>
        <dbReference type="ARBA" id="ARBA00023015"/>
    </source>
</evidence>
<dbReference type="InterPro" id="IPR036390">
    <property type="entry name" value="WH_DNA-bd_sf"/>
</dbReference>
<dbReference type="SUPFAM" id="SSF46785">
    <property type="entry name" value="Winged helix' DNA-binding domain"/>
    <property type="match status" value="1"/>
</dbReference>
<dbReference type="CDD" id="cd00090">
    <property type="entry name" value="HTH_ARSR"/>
    <property type="match status" value="1"/>
</dbReference>
<name>A0ABY4HH83_9BACI</name>
<organism evidence="5 6">
    <name type="scientific">Halobacillus amylolyticus</name>
    <dbReference type="NCBI Taxonomy" id="2932259"/>
    <lineage>
        <taxon>Bacteria</taxon>
        <taxon>Bacillati</taxon>
        <taxon>Bacillota</taxon>
        <taxon>Bacilli</taxon>
        <taxon>Bacillales</taxon>
        <taxon>Bacillaceae</taxon>
        <taxon>Halobacillus</taxon>
    </lineage>
</organism>
<dbReference type="InterPro" id="IPR051011">
    <property type="entry name" value="Metal_resp_trans_reg"/>
</dbReference>
<keyword evidence="5" id="KW-0614">Plasmid</keyword>
<evidence type="ECO:0000256" key="3">
    <source>
        <dbReference type="ARBA" id="ARBA00023163"/>
    </source>
</evidence>
<evidence type="ECO:0000313" key="5">
    <source>
        <dbReference type="EMBL" id="UOR14114.1"/>
    </source>
</evidence>
<dbReference type="InterPro" id="IPR011991">
    <property type="entry name" value="ArsR-like_HTH"/>
</dbReference>
<keyword evidence="3" id="KW-0804">Transcription</keyword>
<accession>A0ABY4HH83</accession>
<dbReference type="InterPro" id="IPR036388">
    <property type="entry name" value="WH-like_DNA-bd_sf"/>
</dbReference>